<reference evidence="2" key="1">
    <citation type="submission" date="2016-10" db="EMBL/GenBank/DDBJ databases">
        <title>Pseudomonas frederiksbergensis ERGS4:02 complete genome.</title>
        <authorList>
            <person name="Kumar R."/>
            <person name="Acharya V."/>
            <person name="Singh D."/>
        </authorList>
    </citation>
    <scope>NUCLEOTIDE SEQUENCE [LARGE SCALE GENOMIC DNA]</scope>
    <source>
        <strain evidence="2">ERGS4:02</strain>
        <plasmid evidence="2">Plasmid unnamed1</plasmid>
    </source>
</reference>
<dbReference type="EMBL" id="CP017887">
    <property type="protein sequence ID" value="APC19512.1"/>
    <property type="molecule type" value="Genomic_DNA"/>
</dbReference>
<protein>
    <submittedName>
        <fullName evidence="1">Uncharacterized protein</fullName>
    </submittedName>
</protein>
<accession>A0A1J0EUK4</accession>
<gene>
    <name evidence="1" type="ORF">BLL42_27670</name>
</gene>
<keyword evidence="1" id="KW-0614">Plasmid</keyword>
<name>A0A1J0EUK4_9PSED</name>
<dbReference type="Proteomes" id="UP000182567">
    <property type="component" value="Plasmid unnamed1"/>
</dbReference>
<dbReference type="AlphaFoldDB" id="A0A1J0EUK4"/>
<sequence>MALAGVLLATTAIGSMADRIHWAGQIVGSINLTNVSISDANCGPNDWMEVAGGKGKTNVMRYRCGMLFWPFYKSGESALAATYFSNKPASTN</sequence>
<evidence type="ECO:0000313" key="2">
    <source>
        <dbReference type="Proteomes" id="UP000182567"/>
    </source>
</evidence>
<evidence type="ECO:0000313" key="1">
    <source>
        <dbReference type="EMBL" id="APC19512.1"/>
    </source>
</evidence>
<organism evidence="1 2">
    <name type="scientific">Pseudomonas frederiksbergensis</name>
    <dbReference type="NCBI Taxonomy" id="104087"/>
    <lineage>
        <taxon>Bacteria</taxon>
        <taxon>Pseudomonadati</taxon>
        <taxon>Pseudomonadota</taxon>
        <taxon>Gammaproteobacteria</taxon>
        <taxon>Pseudomonadales</taxon>
        <taxon>Pseudomonadaceae</taxon>
        <taxon>Pseudomonas</taxon>
    </lineage>
</organism>
<proteinExistence type="predicted"/>
<geneLocation type="plasmid" evidence="1">
    <name>unnamed1</name>
</geneLocation>